<dbReference type="EMBL" id="KV875095">
    <property type="protein sequence ID" value="OIW32779.1"/>
    <property type="molecule type" value="Genomic_DNA"/>
</dbReference>
<reference evidence="7 8" key="1">
    <citation type="submission" date="2016-10" db="EMBL/GenBank/DDBJ databases">
        <title>Draft genome sequence of Coniochaeta ligniaria NRRL30616, a lignocellulolytic fungus for bioabatement of inhibitors in plant biomass hydrolysates.</title>
        <authorList>
            <consortium name="DOE Joint Genome Institute"/>
            <person name="Jimenez D.J."/>
            <person name="Hector R.E."/>
            <person name="Riley R."/>
            <person name="Sun H."/>
            <person name="Grigoriev I.V."/>
            <person name="Van Elsas J.D."/>
            <person name="Nichols N.N."/>
        </authorList>
    </citation>
    <scope>NUCLEOTIDE SEQUENCE [LARGE SCALE GENOMIC DNA]</scope>
    <source>
        <strain evidence="7 8">NRRL 30616</strain>
    </source>
</reference>
<keyword evidence="2" id="KW-0645">Protease</keyword>
<accession>A0A1J7J043</accession>
<dbReference type="PANTHER" id="PTHR15910">
    <property type="entry name" value="ARCHAEMETZINCIN"/>
    <property type="match status" value="1"/>
</dbReference>
<dbReference type="InterPro" id="IPR012962">
    <property type="entry name" value="Pept_M54_archaemetzincn"/>
</dbReference>
<dbReference type="SUPFAM" id="SSF55486">
    <property type="entry name" value="Metalloproteases ('zincins'), catalytic domain"/>
    <property type="match status" value="2"/>
</dbReference>
<sequence>MASSGTTCTHTALHVEVSPHAEEAGFSPLSASKLAAAANPSGRAPGSSKDQAIVLDSEDSPADPEPCYPAPLVLPGDALAVDPGYHGQNLRSWIQLKQRNAVTERRKMIYVASTPVITDDMSIMSRWTVPLGKSRRQKAEVKPLDPDHVIEYLAAFYHGLPVKQYPGTFRFVSWDEKPTKKQSFVGLAVGNSCTRVRARPPPDGKFTRQLNLNDVLDALMANLPADAFAVILLVDHDLYEDKDDDFCCGRAYGGSRVCVVSSARYRPELDDYWGIDLQHMWPASHCASYVNKMCGLPNSRLGSKTQTVADEEPKLKPLRAAVEAAKKASPPADDLYGLWLSRFVRTAAHELGHCVALDHCIYYACVMQSTTGMAEDVRQPPYLCPVCLKKVTRAILDVNKGIEADVYLARRDVALLKYCETWKQNAMFAGYGAWLDCMLNPPVHE</sequence>
<evidence type="ECO:0000256" key="5">
    <source>
        <dbReference type="ARBA" id="ARBA00022833"/>
    </source>
</evidence>
<dbReference type="OrthoDB" id="2365600at2759"/>
<dbReference type="InParanoid" id="A0A1J7J043"/>
<evidence type="ECO:0000313" key="8">
    <source>
        <dbReference type="Proteomes" id="UP000182658"/>
    </source>
</evidence>
<comment type="cofactor">
    <cofactor evidence="1">
        <name>Zn(2+)</name>
        <dbReference type="ChEBI" id="CHEBI:29105"/>
    </cofactor>
</comment>
<dbReference type="Pfam" id="PF07998">
    <property type="entry name" value="Peptidase_M54"/>
    <property type="match status" value="1"/>
</dbReference>
<evidence type="ECO:0000256" key="1">
    <source>
        <dbReference type="ARBA" id="ARBA00001947"/>
    </source>
</evidence>
<dbReference type="PANTHER" id="PTHR15910:SF1">
    <property type="entry name" value="ARCHAEMETZINCIN-2"/>
    <property type="match status" value="1"/>
</dbReference>
<dbReference type="GO" id="GO:0008237">
    <property type="term" value="F:metallopeptidase activity"/>
    <property type="evidence" value="ECO:0007669"/>
    <property type="project" value="UniProtKB-KW"/>
</dbReference>
<dbReference type="InterPro" id="IPR024079">
    <property type="entry name" value="MetalloPept_cat_dom_sf"/>
</dbReference>
<evidence type="ECO:0000256" key="2">
    <source>
        <dbReference type="ARBA" id="ARBA00022670"/>
    </source>
</evidence>
<dbReference type="CDD" id="cd11375">
    <property type="entry name" value="Peptidase_M54"/>
    <property type="match status" value="1"/>
</dbReference>
<evidence type="ECO:0000313" key="7">
    <source>
        <dbReference type="EMBL" id="OIW32779.1"/>
    </source>
</evidence>
<organism evidence="7 8">
    <name type="scientific">Coniochaeta ligniaria NRRL 30616</name>
    <dbReference type="NCBI Taxonomy" id="1408157"/>
    <lineage>
        <taxon>Eukaryota</taxon>
        <taxon>Fungi</taxon>
        <taxon>Dikarya</taxon>
        <taxon>Ascomycota</taxon>
        <taxon>Pezizomycotina</taxon>
        <taxon>Sordariomycetes</taxon>
        <taxon>Sordariomycetidae</taxon>
        <taxon>Coniochaetales</taxon>
        <taxon>Coniochaetaceae</taxon>
        <taxon>Coniochaeta</taxon>
    </lineage>
</organism>
<gene>
    <name evidence="7" type="ORF">CONLIGDRAFT_630395</name>
</gene>
<proteinExistence type="predicted"/>
<evidence type="ECO:0000256" key="4">
    <source>
        <dbReference type="ARBA" id="ARBA00022801"/>
    </source>
</evidence>
<evidence type="ECO:0008006" key="9">
    <source>
        <dbReference type="Google" id="ProtNLM"/>
    </source>
</evidence>
<protein>
    <recommendedName>
        <fullName evidence="9">Archaemetzincin-2</fullName>
    </recommendedName>
</protein>
<dbReference type="GO" id="GO:0006508">
    <property type="term" value="P:proteolysis"/>
    <property type="evidence" value="ECO:0007669"/>
    <property type="project" value="UniProtKB-KW"/>
</dbReference>
<keyword evidence="6" id="KW-0482">Metalloprotease</keyword>
<dbReference type="GO" id="GO:0046872">
    <property type="term" value="F:metal ion binding"/>
    <property type="evidence" value="ECO:0007669"/>
    <property type="project" value="UniProtKB-KW"/>
</dbReference>
<dbReference type="Proteomes" id="UP000182658">
    <property type="component" value="Unassembled WGS sequence"/>
</dbReference>
<keyword evidence="5" id="KW-0862">Zinc</keyword>
<dbReference type="Gene3D" id="3.40.390.10">
    <property type="entry name" value="Collagenase (Catalytic Domain)"/>
    <property type="match status" value="1"/>
</dbReference>
<evidence type="ECO:0000256" key="3">
    <source>
        <dbReference type="ARBA" id="ARBA00022723"/>
    </source>
</evidence>
<keyword evidence="8" id="KW-1185">Reference proteome</keyword>
<dbReference type="AlphaFoldDB" id="A0A1J7J043"/>
<keyword evidence="4" id="KW-0378">Hydrolase</keyword>
<name>A0A1J7J043_9PEZI</name>
<keyword evidence="3" id="KW-0479">Metal-binding</keyword>
<evidence type="ECO:0000256" key="6">
    <source>
        <dbReference type="ARBA" id="ARBA00023049"/>
    </source>
</evidence>